<evidence type="ECO:0000313" key="1">
    <source>
        <dbReference type="EMBL" id="CCE87264.1"/>
    </source>
</evidence>
<name>G8Y005_PICSO</name>
<keyword evidence="2" id="KW-1185">Reference proteome</keyword>
<dbReference type="OrthoDB" id="4095311at2759"/>
<protein>
    <submittedName>
        <fullName evidence="1">Piso0_005810 protein</fullName>
    </submittedName>
</protein>
<dbReference type="InterPro" id="IPR016024">
    <property type="entry name" value="ARM-type_fold"/>
</dbReference>
<dbReference type="Proteomes" id="UP000005222">
    <property type="component" value="Chromosome N"/>
</dbReference>
<dbReference type="FunCoup" id="G8Y005">
    <property type="interactions" value="109"/>
</dbReference>
<dbReference type="AlphaFoldDB" id="G8Y005"/>
<dbReference type="HOGENOM" id="CLU_437432_0_0_1"/>
<sequence length="625" mass="71509">MLKMSFENAIMLLKDDTLRGDTYYESLRNLGNILRDESARQDDRVTQIVPIIVESLSNEFDKFFTDGFDQSSSRIPLEELRVLINMLADSDSNRQFITQDEPLYLKFWKLLLQYVKHMNESDADDLLYARVLILLSQFARNTALRSSFASYFQKLDFHSVLLQAIVSKWSKNRVNFFEDDNALLLIEILSSITENISKNIPSESQRESVLTQLSTCLEILQLDLDELSSGTTSDRSSSEEALVQLCELIVNLTMLENISGINQSHINAAILGLFCKVPDDIEDYVAVKRHLFSASGNVSSMSSYDNWNDVGICINVFYNGSSDPYLLSAASIVLGNAISNTTQQKLLLDEVEQGHSLESLIHSFFATKFNDIIQLQSFHLLNNIMSERTIHYIIGEKTAIFKAFKAMMDNEKYYKEISKICYQFLKKMLKTLLKDSVSSADSTRFILESKDLWNLLTTSELATDCEEVYLLLARYLVTHIDAIQEDDYEFVQNILAFSTNAKNVNGNVSSFYISEKVKNLSIIIQELARNDLLRHTIQSVYRGDSDHFNERFLKPLHELLVKFRNFSRQSESANTQNKELNIIINNLKFLCASTLSLVSSPIEFSNKLEIEHTASDFLHDLEKIR</sequence>
<gene>
    <name evidence="1" type="primary">Piso0_005810</name>
    <name evidence="1" type="ORF">GNLVRS01_PISO0N23091g</name>
</gene>
<dbReference type="STRING" id="559304.G8Y005"/>
<evidence type="ECO:0000313" key="2">
    <source>
        <dbReference type="Proteomes" id="UP000005222"/>
    </source>
</evidence>
<dbReference type="InParanoid" id="G8Y005"/>
<reference evidence="1 2" key="1">
    <citation type="journal article" date="2012" name="G3 (Bethesda)">
        <title>Pichia sorbitophila, an interspecies yeast hybrid reveals early steps of genome resolution following polyploidization.</title>
        <authorList>
            <person name="Leh Louis V."/>
            <person name="Despons L."/>
            <person name="Friedrich A."/>
            <person name="Martin T."/>
            <person name="Durrens P."/>
            <person name="Casaregola S."/>
            <person name="Neuveglise C."/>
            <person name="Fairhead C."/>
            <person name="Marck C."/>
            <person name="Cruz J.A."/>
            <person name="Straub M.L."/>
            <person name="Kugler V."/>
            <person name="Sacerdot C."/>
            <person name="Uzunov Z."/>
            <person name="Thierry A."/>
            <person name="Weiss S."/>
            <person name="Bleykasten C."/>
            <person name="De Montigny J."/>
            <person name="Jacques N."/>
            <person name="Jung P."/>
            <person name="Lemaire M."/>
            <person name="Mallet S."/>
            <person name="Morel G."/>
            <person name="Richard G.F."/>
            <person name="Sarkar A."/>
            <person name="Savel G."/>
            <person name="Schacherer J."/>
            <person name="Seret M.L."/>
            <person name="Talla E."/>
            <person name="Samson G."/>
            <person name="Jubin C."/>
            <person name="Poulain J."/>
            <person name="Vacherie B."/>
            <person name="Barbe V."/>
            <person name="Pelletier E."/>
            <person name="Sherman D.J."/>
            <person name="Westhof E."/>
            <person name="Weissenbach J."/>
            <person name="Baret P.V."/>
            <person name="Wincker P."/>
            <person name="Gaillardin C."/>
            <person name="Dujon B."/>
            <person name="Souciet J.L."/>
        </authorList>
    </citation>
    <scope>NUCLEOTIDE SEQUENCE [LARGE SCALE GENOMIC DNA]</scope>
    <source>
        <strain evidence="2">ATCC MYA-4447 / BCRC 22081 / CBS 7064 / NBRC 10061 / NRRL Y-12695</strain>
    </source>
</reference>
<organism evidence="1 2">
    <name type="scientific">Pichia sorbitophila (strain ATCC MYA-4447 / BCRC 22081 / CBS 7064 / NBRC 10061 / NRRL Y-12695)</name>
    <name type="common">Hybrid yeast</name>
    <dbReference type="NCBI Taxonomy" id="559304"/>
    <lineage>
        <taxon>Eukaryota</taxon>
        <taxon>Fungi</taxon>
        <taxon>Dikarya</taxon>
        <taxon>Ascomycota</taxon>
        <taxon>Saccharomycotina</taxon>
        <taxon>Pichiomycetes</taxon>
        <taxon>Debaryomycetaceae</taxon>
        <taxon>Millerozyma</taxon>
    </lineage>
</organism>
<dbReference type="SUPFAM" id="SSF48371">
    <property type="entry name" value="ARM repeat"/>
    <property type="match status" value="1"/>
</dbReference>
<dbReference type="OMA" id="ESCFNNG"/>
<proteinExistence type="predicted"/>
<accession>G8Y005</accession>
<dbReference type="eggNOG" id="ENOG502RQ0D">
    <property type="taxonomic scope" value="Eukaryota"/>
</dbReference>
<dbReference type="EMBL" id="FO082046">
    <property type="protein sequence ID" value="CCE87264.1"/>
    <property type="molecule type" value="Genomic_DNA"/>
</dbReference>